<gene>
    <name evidence="4" type="ORF">HGA11_28735</name>
</gene>
<dbReference type="InterPro" id="IPR027417">
    <property type="entry name" value="P-loop_NTPase"/>
</dbReference>
<feature type="region of interest" description="Disordered" evidence="2">
    <location>
        <begin position="17"/>
        <end position="37"/>
    </location>
</feature>
<dbReference type="SMART" id="SM00490">
    <property type="entry name" value="HELICc"/>
    <property type="match status" value="1"/>
</dbReference>
<dbReference type="PROSITE" id="PS51194">
    <property type="entry name" value="HELICASE_CTER"/>
    <property type="match status" value="1"/>
</dbReference>
<reference evidence="4 5" key="1">
    <citation type="submission" date="2020-04" db="EMBL/GenBank/DDBJ databases">
        <title>MicrobeNet Type strains.</title>
        <authorList>
            <person name="Nicholson A.C."/>
        </authorList>
    </citation>
    <scope>NUCLEOTIDE SEQUENCE [LARGE SCALE GENOMIC DNA]</scope>
    <source>
        <strain evidence="4 5">ATCC 700731</strain>
    </source>
</reference>
<organism evidence="4 5">
    <name type="scientific">Mycolicibacterium septicum DSM 44393</name>
    <dbReference type="NCBI Taxonomy" id="1341646"/>
    <lineage>
        <taxon>Bacteria</taxon>
        <taxon>Bacillati</taxon>
        <taxon>Actinomycetota</taxon>
        <taxon>Actinomycetes</taxon>
        <taxon>Mycobacteriales</taxon>
        <taxon>Mycobacteriaceae</taxon>
        <taxon>Mycolicibacterium</taxon>
    </lineage>
</organism>
<accession>A0A7X6RYV2</accession>
<evidence type="ECO:0000313" key="5">
    <source>
        <dbReference type="Proteomes" id="UP000518188"/>
    </source>
</evidence>
<dbReference type="PRINTS" id="PR00507">
    <property type="entry name" value="N12N6MTFRASE"/>
</dbReference>
<dbReference type="InterPro" id="IPR006935">
    <property type="entry name" value="Helicase/UvrB_N"/>
</dbReference>
<evidence type="ECO:0000256" key="2">
    <source>
        <dbReference type="SAM" id="MobiDB-lite"/>
    </source>
</evidence>
<dbReference type="EMBL" id="JAAXPJ010000015">
    <property type="protein sequence ID" value="NKZ14963.1"/>
    <property type="molecule type" value="Genomic_DNA"/>
</dbReference>
<feature type="domain" description="Helicase C-terminal" evidence="3">
    <location>
        <begin position="1290"/>
        <end position="1454"/>
    </location>
</feature>
<dbReference type="SUPFAM" id="SSF52540">
    <property type="entry name" value="P-loop containing nucleoside triphosphate hydrolases"/>
    <property type="match status" value="2"/>
</dbReference>
<dbReference type="Pfam" id="PF00271">
    <property type="entry name" value="Helicase_C"/>
    <property type="match status" value="1"/>
</dbReference>
<keyword evidence="1" id="KW-0175">Coiled coil</keyword>
<name>A0A7X6RYV2_9MYCO</name>
<comment type="caution">
    <text evidence="4">The sequence shown here is derived from an EMBL/GenBank/DDBJ whole genome shotgun (WGS) entry which is preliminary data.</text>
</comment>
<keyword evidence="4" id="KW-0378">Hydrolase</keyword>
<dbReference type="InterPro" id="IPR029063">
    <property type="entry name" value="SAM-dependent_MTases_sf"/>
</dbReference>
<dbReference type="InterPro" id="IPR052933">
    <property type="entry name" value="DNA_Protect_Modify"/>
</dbReference>
<keyword evidence="4" id="KW-0547">Nucleotide-binding</keyword>
<dbReference type="GO" id="GO:0003677">
    <property type="term" value="F:DNA binding"/>
    <property type="evidence" value="ECO:0007669"/>
    <property type="project" value="InterPro"/>
</dbReference>
<dbReference type="PANTHER" id="PTHR41313">
    <property type="entry name" value="ADENINE-SPECIFIC METHYLTRANSFERASE"/>
    <property type="match status" value="1"/>
</dbReference>
<sequence>MSASVPVTAEEADVPVPDSYRTATDFPPSTDTRVPTGAKARARANIAAIELLEVLRTAQRPATAEEQAVLAAWSGWGAVPAVFDPRNDTFAGERQRLRELLTDTQYRQAEASILNAHYTDPAVAATIWQAMTQAGFSGGRVLEPGCGSGTFINHAPENAVMVGVENDAITAAIAAHLYPSAQIRHQGFEATRVPENSFALTIGNVPFGKYAITDPSHNPQRLSIHNHFIVKALALTAPGGYVAVLTSRYTLDATKDTARRAIANLGDLIGAVRLPSKAFSRVAGTDVVTDLLILRRRDPDQPAPEQLPEWVTTTAAMLDDTDEPTDVVVNSYFATHPDRVLGTMGLGRGLNGSPALAVDGATGAVLAEQLAATLSDIVDRALDRGYGLTARADDLTVVAPETFDPGLITAADRGEHTPPYTLRYNPETKGIEYRTRDGWAPNNTPKSRMAETRELIALRDVATSLMLAQSQGRPHTERDQLRAHLNTLYDRYVSKHGPINRFTWVYPKEVTQERHDEKVAALETRWREKEGQPGLPYRGPVPDELLAQWDEAAWEAPAPYRKRSHLDGGIRHDPGWAVLSSLEEFDEDTGKATKAPIFSTDQLTPAPERLHADTPEDAVAMSLDRNLRIDLDYIAGLLEVPVADARDLIDGLVYPSLDDPDELIPASTALSGNVRRKHTNAALAAETNPVYASYAEKLRELIPPDRTAEEITVRPGAPWVDARYLAQFAEETFGVTDVIAEHLGGRWTIDVAKYKRRGRLMTETWGLDRDRCDAVSLLDAICNSRSVILYTDEGALDTEGTFAAQGKCEKITEEFRRWIFSDPQRTEVLVAEYNQRFNSLRAPRYDGSKLRLPGLSNHFTPHPYQRNAVARIIAEPSTLLDHVVGAGKTGTMLMAAMELRRLGLVRQPWIVVPNHIVEQVGREANQWYPAARVLLGSSATTAEGRRRFIAQSAASEWDLVIIPQSAFTAIRVDPTVVSDYIAEQLSELRSQLLAADSDRTIKRIELAIKQTQERLERLVGQDRKDQGLGFENSGCDYLFIDEAHMFKNKQRVCNIEELSCPASSQRAEDLTLKLRILRQRRRDEALAAGIPEDKVVERVATFATGTPIANSLGELWVMQSYLRPDLLRDAGVEDLGDWGAAFTTTVSTVEVNATGTKLRPVTRVGKFTNLIELLALSSAYTDVVTRDQVPVALPPLLTGQRQIVSLQPDIQVSDFISDLGYRAEHLDARNPRRDNVLKIANDGRNVSLDPRLAHLPKPAHSRAEAVAERIMAVHTPLADRVYYDKDTGAPLPRTGPLQIVFCDRGTPSADRHQFTIYQAIKDELVARGMPVEAIRFIHEARKPSELRALFADCNRGEVSVLIGSTEKMGTGTNVQARAAALHHVDVPWRPADLEQREGRIIRQGNQNLDGVSIFNYVTESTYDTVMWQKVQAKALFIEQMRRNEVVDLEIEDLSGGDIGSAAAETKAIATGDPRYLRQVELDEDVRRLTALERSHNQAVRQRDWQVTQLERSIPNQRNNIERLDPVVKAAEDLTARDTPPPLSIDGKSYTDRGNQAAAVAAACRHAYSRFKEGASVFEPVGITVNGIDVLGSRSLMHDMLILRLNVPSRATEVKSDELLATATPGESGAAKARGLVKRLENLYTGLPAHQTNLRAEMQRDQTQLDDLLEHPPAPFEESAALDAAKAELAALTLELRLAADSPEAKEKARAAEQRMIMRGRRPGWSLLLNPTPAVLEESGCPTADVLRRRIAAQERIALQNYHRGPDDPSLGHDL</sequence>
<proteinExistence type="predicted"/>
<protein>
    <submittedName>
        <fullName evidence="4">DEAD/DEAH box helicase family protein</fullName>
    </submittedName>
</protein>
<dbReference type="GO" id="GO:0016787">
    <property type="term" value="F:hydrolase activity"/>
    <property type="evidence" value="ECO:0007669"/>
    <property type="project" value="InterPro"/>
</dbReference>
<dbReference type="InterPro" id="IPR014001">
    <property type="entry name" value="Helicase_ATP-bd"/>
</dbReference>
<dbReference type="Gene3D" id="3.40.50.150">
    <property type="entry name" value="Vaccinia Virus protein VP39"/>
    <property type="match status" value="1"/>
</dbReference>
<dbReference type="SMART" id="SM00487">
    <property type="entry name" value="DEXDc"/>
    <property type="match status" value="1"/>
</dbReference>
<keyword evidence="4" id="KW-0347">Helicase</keyword>
<dbReference type="SUPFAM" id="SSF53335">
    <property type="entry name" value="S-adenosyl-L-methionine-dependent methyltransferases"/>
    <property type="match status" value="1"/>
</dbReference>
<evidence type="ECO:0000313" key="4">
    <source>
        <dbReference type="EMBL" id="NKZ14963.1"/>
    </source>
</evidence>
<keyword evidence="4" id="KW-0067">ATP-binding</keyword>
<dbReference type="Gene3D" id="3.40.50.300">
    <property type="entry name" value="P-loop containing nucleotide triphosphate hydrolases"/>
    <property type="match status" value="2"/>
</dbReference>
<evidence type="ECO:0000259" key="3">
    <source>
        <dbReference type="PROSITE" id="PS51194"/>
    </source>
</evidence>
<dbReference type="PANTHER" id="PTHR41313:SF1">
    <property type="entry name" value="DNA METHYLASE ADENINE-SPECIFIC DOMAIN-CONTAINING PROTEIN"/>
    <property type="match status" value="1"/>
</dbReference>
<dbReference type="InterPro" id="IPR001650">
    <property type="entry name" value="Helicase_C-like"/>
</dbReference>
<feature type="coiled-coil region" evidence="1">
    <location>
        <begin position="994"/>
        <end position="1021"/>
    </location>
</feature>
<dbReference type="Pfam" id="PF04851">
    <property type="entry name" value="ResIII"/>
    <property type="match status" value="1"/>
</dbReference>
<dbReference type="GO" id="GO:0005524">
    <property type="term" value="F:ATP binding"/>
    <property type="evidence" value="ECO:0007669"/>
    <property type="project" value="InterPro"/>
</dbReference>
<dbReference type="Proteomes" id="UP000518188">
    <property type="component" value="Unassembled WGS sequence"/>
</dbReference>
<evidence type="ECO:0000256" key="1">
    <source>
        <dbReference type="SAM" id="Coils"/>
    </source>
</evidence>
<dbReference type="GO" id="GO:0004386">
    <property type="term" value="F:helicase activity"/>
    <property type="evidence" value="ECO:0007669"/>
    <property type="project" value="UniProtKB-KW"/>
</dbReference>